<feature type="region of interest" description="Disordered" evidence="1">
    <location>
        <begin position="343"/>
        <end position="375"/>
    </location>
</feature>
<feature type="compositionally biased region" description="Low complexity" evidence="1">
    <location>
        <begin position="234"/>
        <end position="253"/>
    </location>
</feature>
<comment type="caution">
    <text evidence="3">The sequence shown here is derived from an EMBL/GenBank/DDBJ whole genome shotgun (WGS) entry which is preliminary data.</text>
</comment>
<feature type="transmembrane region" description="Helical" evidence="2">
    <location>
        <begin position="385"/>
        <end position="410"/>
    </location>
</feature>
<name>A0A4V5N477_9PEZI</name>
<organism evidence="3 4">
    <name type="scientific">Salinomyces thailandicus</name>
    <dbReference type="NCBI Taxonomy" id="706561"/>
    <lineage>
        <taxon>Eukaryota</taxon>
        <taxon>Fungi</taxon>
        <taxon>Dikarya</taxon>
        <taxon>Ascomycota</taxon>
        <taxon>Pezizomycotina</taxon>
        <taxon>Dothideomycetes</taxon>
        <taxon>Dothideomycetidae</taxon>
        <taxon>Mycosphaerellales</taxon>
        <taxon>Teratosphaeriaceae</taxon>
        <taxon>Salinomyces</taxon>
    </lineage>
</organism>
<dbReference type="Pfam" id="PF15159">
    <property type="entry name" value="PIG-Y"/>
    <property type="match status" value="1"/>
</dbReference>
<evidence type="ECO:0000313" key="4">
    <source>
        <dbReference type="Proteomes" id="UP000308549"/>
    </source>
</evidence>
<keyword evidence="2" id="KW-0472">Membrane</keyword>
<feature type="transmembrane region" description="Helical" evidence="2">
    <location>
        <begin position="430"/>
        <end position="454"/>
    </location>
</feature>
<reference evidence="3 4" key="1">
    <citation type="submission" date="2017-03" db="EMBL/GenBank/DDBJ databases">
        <title>Genomes of endolithic fungi from Antarctica.</title>
        <authorList>
            <person name="Coleine C."/>
            <person name="Masonjones S."/>
            <person name="Stajich J.E."/>
        </authorList>
    </citation>
    <scope>NUCLEOTIDE SEQUENCE [LARGE SCALE GENOMIC DNA]</scope>
    <source>
        <strain evidence="3 4">CCFEE 6315</strain>
    </source>
</reference>
<feature type="compositionally biased region" description="Low complexity" evidence="1">
    <location>
        <begin position="50"/>
        <end position="83"/>
    </location>
</feature>
<gene>
    <name evidence="3" type="ORF">B0A50_04646</name>
</gene>
<keyword evidence="2" id="KW-1133">Transmembrane helix</keyword>
<feature type="compositionally biased region" description="Basic and acidic residues" evidence="1">
    <location>
        <begin position="11"/>
        <end position="20"/>
    </location>
</feature>
<dbReference type="PANTHER" id="PTHR39400:SF1">
    <property type="entry name" value="PIG-P DOMAIN-CONTAINING PROTEIN"/>
    <property type="match status" value="1"/>
</dbReference>
<feature type="compositionally biased region" description="Basic and acidic residues" evidence="1">
    <location>
        <begin position="164"/>
        <end position="173"/>
    </location>
</feature>
<evidence type="ECO:0000256" key="1">
    <source>
        <dbReference type="SAM" id="MobiDB-lite"/>
    </source>
</evidence>
<feature type="compositionally biased region" description="Low complexity" evidence="1">
    <location>
        <begin position="174"/>
        <end position="186"/>
    </location>
</feature>
<accession>A0A4V5N477</accession>
<dbReference type="AlphaFoldDB" id="A0A4V5N477"/>
<feature type="compositionally biased region" description="Low complexity" evidence="1">
    <location>
        <begin position="355"/>
        <end position="365"/>
    </location>
</feature>
<dbReference type="EMBL" id="NAJL01000030">
    <property type="protein sequence ID" value="TKA26149.1"/>
    <property type="molecule type" value="Genomic_DNA"/>
</dbReference>
<keyword evidence="2" id="KW-0812">Transmembrane</keyword>
<feature type="region of interest" description="Disordered" evidence="1">
    <location>
        <begin position="1"/>
        <end position="255"/>
    </location>
</feature>
<dbReference type="Proteomes" id="UP000308549">
    <property type="component" value="Unassembled WGS sequence"/>
</dbReference>
<proteinExistence type="predicted"/>
<evidence type="ECO:0000256" key="2">
    <source>
        <dbReference type="SAM" id="Phobius"/>
    </source>
</evidence>
<protein>
    <submittedName>
        <fullName evidence="3">Uncharacterized protein</fullName>
    </submittedName>
</protein>
<dbReference type="PANTHER" id="PTHR39400">
    <property type="entry name" value="YALI0E29227P"/>
    <property type="match status" value="1"/>
</dbReference>
<feature type="compositionally biased region" description="Low complexity" evidence="1">
    <location>
        <begin position="293"/>
        <end position="304"/>
    </location>
</feature>
<dbReference type="InterPro" id="IPR029164">
    <property type="entry name" value="PIG-Y"/>
</dbReference>
<sequence>MEDGTATYRGGSDDRPEGLSRRYTISEPIEYDDTSPQDEASFATEGMKFPWSSPSTSAPSSPVLPTSPASQKSSGRKSSFSGSILQKLNFLRHAPSDAVRLPARDKDPSNGLRSRKSVDDDAPTTSLTSPAKGDGAATFAFNPVKMRKRTGSLRKTALLGGKRILSEGRERRNSSSAKSPLSKTSSQRTVSWEQAPPAGVPNARAFGSDLNPPVLPSDDSEDSRQPSGPRRQFSYESTAPSSSESTWSSDAPSVTAARLSLVTEAQARQHLQAQNSTAASSANELDSPLDIKSPVSQTSYTSTTSDDDILTFDRPSAAKTAFTTNQTPPEPLPSSLLDPTLLSQQSTRKRHQERSPLSHAISSSSLYNPPDPPPHDYTETESWGWIILVATWLTFAIGMGSCLDLWSWAWDVGETPYAPPELEDDATLPIVGYYPALMVLTGVVAWCWITVAWVGMKYFRHAKIEV</sequence>
<feature type="compositionally biased region" description="Low complexity" evidence="1">
    <location>
        <begin position="272"/>
        <end position="283"/>
    </location>
</feature>
<keyword evidence="4" id="KW-1185">Reference proteome</keyword>
<feature type="region of interest" description="Disordered" evidence="1">
    <location>
        <begin position="268"/>
        <end position="311"/>
    </location>
</feature>
<evidence type="ECO:0000313" key="3">
    <source>
        <dbReference type="EMBL" id="TKA26149.1"/>
    </source>
</evidence>
<dbReference type="OrthoDB" id="2157498at2759"/>